<keyword evidence="2" id="KW-1185">Reference proteome</keyword>
<dbReference type="Proteomes" id="UP000554482">
    <property type="component" value="Unassembled WGS sequence"/>
</dbReference>
<gene>
    <name evidence="1" type="ORF">FRX31_013786</name>
</gene>
<proteinExistence type="predicted"/>
<comment type="caution">
    <text evidence="1">The sequence shown here is derived from an EMBL/GenBank/DDBJ whole genome shotgun (WGS) entry which is preliminary data.</text>
</comment>
<feature type="non-terminal residue" evidence="1">
    <location>
        <position position="1"/>
    </location>
</feature>
<evidence type="ECO:0000313" key="2">
    <source>
        <dbReference type="Proteomes" id="UP000554482"/>
    </source>
</evidence>
<dbReference type="AlphaFoldDB" id="A0A7J6WI67"/>
<organism evidence="1 2">
    <name type="scientific">Thalictrum thalictroides</name>
    <name type="common">Rue-anemone</name>
    <name type="synonym">Anemone thalictroides</name>
    <dbReference type="NCBI Taxonomy" id="46969"/>
    <lineage>
        <taxon>Eukaryota</taxon>
        <taxon>Viridiplantae</taxon>
        <taxon>Streptophyta</taxon>
        <taxon>Embryophyta</taxon>
        <taxon>Tracheophyta</taxon>
        <taxon>Spermatophyta</taxon>
        <taxon>Magnoliopsida</taxon>
        <taxon>Ranunculales</taxon>
        <taxon>Ranunculaceae</taxon>
        <taxon>Thalictroideae</taxon>
        <taxon>Thalictrum</taxon>
    </lineage>
</organism>
<dbReference type="EMBL" id="JABWDY010015711">
    <property type="protein sequence ID" value="KAF5196627.1"/>
    <property type="molecule type" value="Genomic_DNA"/>
</dbReference>
<sequence>MTPYDEDTEKTISDGKPLGGCIVHEVDMLSLEQAHRCVLVNANDVQPYIQMYNKILKRRYSGKTTKWILDEHNRTFANWLRKR</sequence>
<accession>A0A7J6WI67</accession>
<name>A0A7J6WI67_THATH</name>
<protein>
    <submittedName>
        <fullName evidence="1">Uncharacterized protein</fullName>
    </submittedName>
</protein>
<dbReference type="PANTHER" id="PTHR48258">
    <property type="entry name" value="DUF4218 DOMAIN-CONTAINING PROTEIN-RELATED"/>
    <property type="match status" value="1"/>
</dbReference>
<evidence type="ECO:0000313" key="1">
    <source>
        <dbReference type="EMBL" id="KAF5196627.1"/>
    </source>
</evidence>
<reference evidence="1 2" key="1">
    <citation type="submission" date="2020-06" db="EMBL/GenBank/DDBJ databases">
        <title>Transcriptomic and genomic resources for Thalictrum thalictroides and T. hernandezii: Facilitating candidate gene discovery in an emerging model plant lineage.</title>
        <authorList>
            <person name="Arias T."/>
            <person name="Riano-Pachon D.M."/>
            <person name="Di Stilio V.S."/>
        </authorList>
    </citation>
    <scope>NUCLEOTIDE SEQUENCE [LARGE SCALE GENOMIC DNA]</scope>
    <source>
        <strain evidence="2">cv. WT478/WT964</strain>
        <tissue evidence="1">Leaves</tissue>
    </source>
</reference>